<accession>A0A3B0KRI0</accession>
<reference evidence="3" key="1">
    <citation type="submission" date="2018-01" db="EMBL/GenBank/DDBJ databases">
        <authorList>
            <person name="Alioto T."/>
            <person name="Alioto T."/>
        </authorList>
    </citation>
    <scope>NUCLEOTIDE SEQUENCE [LARGE SCALE GENOMIC DNA]</scope>
</reference>
<evidence type="ECO:0000313" key="3">
    <source>
        <dbReference type="Proteomes" id="UP000268350"/>
    </source>
</evidence>
<evidence type="ECO:0000313" key="2">
    <source>
        <dbReference type="EMBL" id="SPP88496.1"/>
    </source>
</evidence>
<feature type="region of interest" description="Disordered" evidence="1">
    <location>
        <begin position="145"/>
        <end position="165"/>
    </location>
</feature>
<organism evidence="2 3">
    <name type="scientific">Drosophila guanche</name>
    <name type="common">Fruit fly</name>
    <dbReference type="NCBI Taxonomy" id="7266"/>
    <lineage>
        <taxon>Eukaryota</taxon>
        <taxon>Metazoa</taxon>
        <taxon>Ecdysozoa</taxon>
        <taxon>Arthropoda</taxon>
        <taxon>Hexapoda</taxon>
        <taxon>Insecta</taxon>
        <taxon>Pterygota</taxon>
        <taxon>Neoptera</taxon>
        <taxon>Endopterygota</taxon>
        <taxon>Diptera</taxon>
        <taxon>Brachycera</taxon>
        <taxon>Muscomorpha</taxon>
        <taxon>Ephydroidea</taxon>
        <taxon>Drosophilidae</taxon>
        <taxon>Drosophila</taxon>
        <taxon>Sophophora</taxon>
    </lineage>
</organism>
<feature type="region of interest" description="Disordered" evidence="1">
    <location>
        <begin position="1"/>
        <end position="27"/>
    </location>
</feature>
<proteinExistence type="predicted"/>
<dbReference type="AlphaFoldDB" id="A0A3B0KRI0"/>
<protein>
    <submittedName>
        <fullName evidence="2">Uncharacterized protein</fullName>
    </submittedName>
</protein>
<dbReference type="EMBL" id="OUUW01000015">
    <property type="protein sequence ID" value="SPP88496.1"/>
    <property type="molecule type" value="Genomic_DNA"/>
</dbReference>
<feature type="compositionally biased region" description="Acidic residues" evidence="1">
    <location>
        <begin position="145"/>
        <end position="158"/>
    </location>
</feature>
<evidence type="ECO:0000256" key="1">
    <source>
        <dbReference type="SAM" id="MobiDB-lite"/>
    </source>
</evidence>
<sequence>MEKDPLSDDGPTSSQQQQQQQQINTNDLRIRTFEEIMAEIYEIIDNTPSSSRVNVEAIMLDSLLDRFYIELAMAHVNESTEAGDSAACSAAGQEQNVATGNGNPMELMMIDDFESHESPPEGAYHDPSSNTTVVDWMPIDEWEMVWDSEDSDTDDETLPLEGGSQ</sequence>
<gene>
    <name evidence="2" type="ORF">DGUA_6G018725</name>
</gene>
<name>A0A3B0KRI0_DROGU</name>
<keyword evidence="3" id="KW-1185">Reference proteome</keyword>
<dbReference type="Proteomes" id="UP000268350">
    <property type="component" value="Unassembled WGS sequence"/>
</dbReference>